<dbReference type="RefSeq" id="WP_349431553.1">
    <property type="nucleotide sequence ID" value="NZ_CP157743.1"/>
</dbReference>
<dbReference type="KEGG" id="mech:Q9L42_018125"/>
<dbReference type="PANTHER" id="PTHR10010:SF46">
    <property type="entry name" value="SODIUM-DEPENDENT PHOSPHATE TRANSPORT PROTEIN 2B"/>
    <property type="match status" value="1"/>
</dbReference>
<feature type="transmembrane region" description="Helical" evidence="6">
    <location>
        <begin position="267"/>
        <end position="288"/>
    </location>
</feature>
<feature type="transmembrane region" description="Helical" evidence="6">
    <location>
        <begin position="151"/>
        <end position="171"/>
    </location>
</feature>
<feature type="transmembrane region" description="Helical" evidence="6">
    <location>
        <begin position="192"/>
        <end position="221"/>
    </location>
</feature>
<accession>A0AAU7NTA8</accession>
<dbReference type="Proteomes" id="UP001225378">
    <property type="component" value="Chromosome"/>
</dbReference>
<feature type="transmembrane region" description="Helical" evidence="6">
    <location>
        <begin position="5"/>
        <end position="21"/>
    </location>
</feature>
<dbReference type="GO" id="GO:0005886">
    <property type="term" value="C:plasma membrane"/>
    <property type="evidence" value="ECO:0007669"/>
    <property type="project" value="UniProtKB-SubCell"/>
</dbReference>
<dbReference type="EMBL" id="CP157743">
    <property type="protein sequence ID" value="XBS20245.1"/>
    <property type="molecule type" value="Genomic_DNA"/>
</dbReference>
<comment type="subcellular location">
    <subcellularLocation>
        <location evidence="1">Cell membrane</location>
        <topology evidence="1">Multi-pass membrane protein</topology>
    </subcellularLocation>
</comment>
<dbReference type="AlphaFoldDB" id="A0AAU7NTA8"/>
<protein>
    <submittedName>
        <fullName evidence="7">Na/Pi symporter</fullName>
    </submittedName>
</protein>
<evidence type="ECO:0000256" key="3">
    <source>
        <dbReference type="ARBA" id="ARBA00022692"/>
    </source>
</evidence>
<keyword evidence="2" id="KW-1003">Cell membrane</keyword>
<evidence type="ECO:0000313" key="7">
    <source>
        <dbReference type="EMBL" id="XBS20245.1"/>
    </source>
</evidence>
<evidence type="ECO:0000313" key="8">
    <source>
        <dbReference type="Proteomes" id="UP001225378"/>
    </source>
</evidence>
<keyword evidence="5 6" id="KW-0472">Membrane</keyword>
<proteinExistence type="predicted"/>
<evidence type="ECO:0000256" key="1">
    <source>
        <dbReference type="ARBA" id="ARBA00004651"/>
    </source>
</evidence>
<gene>
    <name evidence="7" type="ORF">Q9L42_018125</name>
</gene>
<dbReference type="InterPro" id="IPR003841">
    <property type="entry name" value="Na/Pi_transpt"/>
</dbReference>
<evidence type="ECO:0000256" key="4">
    <source>
        <dbReference type="ARBA" id="ARBA00022989"/>
    </source>
</evidence>
<organism evidence="7 8">
    <name type="scientific">Methylomarinum roseum</name>
    <dbReference type="NCBI Taxonomy" id="3067653"/>
    <lineage>
        <taxon>Bacteria</taxon>
        <taxon>Pseudomonadati</taxon>
        <taxon>Pseudomonadota</taxon>
        <taxon>Gammaproteobacteria</taxon>
        <taxon>Methylococcales</taxon>
        <taxon>Methylococcaceae</taxon>
        <taxon>Methylomarinum</taxon>
    </lineage>
</organism>
<dbReference type="GO" id="GO:0005436">
    <property type="term" value="F:sodium:phosphate symporter activity"/>
    <property type="evidence" value="ECO:0007669"/>
    <property type="project" value="InterPro"/>
</dbReference>
<feature type="transmembrane region" description="Helical" evidence="6">
    <location>
        <begin position="233"/>
        <end position="255"/>
    </location>
</feature>
<dbReference type="GO" id="GO:0044341">
    <property type="term" value="P:sodium-dependent phosphate transport"/>
    <property type="evidence" value="ECO:0007669"/>
    <property type="project" value="InterPro"/>
</dbReference>
<sequence length="606" mass="66698">MIKNGAFFGFLVVLAIGFWLSADFKTIAAGIAIFLFGMLALQQGFRFFSGGILEQVLRSMTDSLVKRLSFGIVATMMMQSSSLLTVLVISFISAGLLDLAAGIGIIFGANLGTTTGAWLVAGFGIKVNISAYAMPLLVFGIMLILNKSKNIKGGGYILAGIGFLFLGIHYMKEGFDTFKDTLDLSEYAMTGWQGLLVFVALGIVATVIIQASGATMVLIITALASQQITYENALALAIGSNIGTTVTAILGALGANIEGKRLAGAHLLFNVFTAVVALLMLNQFVWLVDRFCEFVGIAADDYTLKLAAFHTLFNLVGVVVMLPLATSMASLLEKVMTEKIAAIDKPRYLTQSAIQFPDAAVESVVRETIHLYENAVHIILKTLGLHRRDVYSDRDLNQVIARFHKISDYDIDEAYERSVKGIYSAIIEFISQARFAANISQSERLLSLRESNVKLVEAVKGMKHLQKNLIKHNRSYNHFLVSEYDRIRYQIALLIRELETVKKNALSDELPLLSLDKYKGSIKEQRLEAIETIENLIRERKISSLAGTSLLNDHAYLYDILVNLIAMAEAVFINYSDKSIEAEQELALTDHELLDVINPKPANNHE</sequence>
<keyword evidence="3 6" id="KW-0812">Transmembrane</keyword>
<dbReference type="Pfam" id="PF02690">
    <property type="entry name" value="Na_Pi_cotrans"/>
    <property type="match status" value="1"/>
</dbReference>
<feature type="transmembrane region" description="Helical" evidence="6">
    <location>
        <begin position="308"/>
        <end position="332"/>
    </location>
</feature>
<feature type="transmembrane region" description="Helical" evidence="6">
    <location>
        <begin position="127"/>
        <end position="145"/>
    </location>
</feature>
<feature type="transmembrane region" description="Helical" evidence="6">
    <location>
        <begin position="27"/>
        <end position="48"/>
    </location>
</feature>
<evidence type="ECO:0000256" key="2">
    <source>
        <dbReference type="ARBA" id="ARBA00022475"/>
    </source>
</evidence>
<keyword evidence="8" id="KW-1185">Reference proteome</keyword>
<keyword evidence="4 6" id="KW-1133">Transmembrane helix</keyword>
<reference evidence="7 8" key="1">
    <citation type="journal article" date="2024" name="Microbiology">
        <title>Methylomarinum rosea sp. nov., a novel halophilic methanotrophic bacterium from the hypersaline Lake Elton.</title>
        <authorList>
            <person name="Suleimanov R.Z."/>
            <person name="Oshkin I.Y."/>
            <person name="Danilova O.V."/>
            <person name="Suzina N.E."/>
            <person name="Dedysh S.N."/>
        </authorList>
    </citation>
    <scope>NUCLEOTIDE SEQUENCE [LARGE SCALE GENOMIC DNA]</scope>
    <source>
        <strain evidence="7 8">Ch1-1</strain>
    </source>
</reference>
<evidence type="ECO:0000256" key="5">
    <source>
        <dbReference type="ARBA" id="ARBA00023136"/>
    </source>
</evidence>
<name>A0AAU7NTA8_9GAMM</name>
<dbReference type="PANTHER" id="PTHR10010">
    <property type="entry name" value="SOLUTE CARRIER FAMILY 34 SODIUM PHOSPHATE , MEMBER 2-RELATED"/>
    <property type="match status" value="1"/>
</dbReference>
<dbReference type="NCBIfam" id="NF037997">
    <property type="entry name" value="Na_Pi_symport"/>
    <property type="match status" value="1"/>
</dbReference>
<evidence type="ECO:0000256" key="6">
    <source>
        <dbReference type="SAM" id="Phobius"/>
    </source>
</evidence>